<dbReference type="InterPro" id="IPR001114">
    <property type="entry name" value="Adenylosuccinate_synthetase"/>
</dbReference>
<sequence length="346" mass="38758">MSISSVDICVGLSWGDEGKGKIVSHLSSEGDYDFVCRWSGGNNAGHTVFVNEKSYSTHLIPSGIFYGIKSIIGPGCVIHINSFMQEIRYLQENNFDTSLIKISPKAHVVLDKHIADDIQHYSESIGTTNKGIGPCYTNKYQRTGIRLIDYINGLGQNPSLRDETLLQFVWDEELYGKILCEGAQGFWLDIDYGNYPYVTSSSTLPYGACSLGFSPKKINKIFGAAKIYDTRVGIDPEFPETLLDVEELQQIGEEGREYGTTTGRKRIVNYLNVDKLIKAINISGTTDLIISKVDVLENVGVYKYLYKHTLNTVSSMDIMKQELTDIFLAESIDLHQILYSNNPYHI</sequence>
<dbReference type="AlphaFoldDB" id="A0A6C0IPK0"/>
<dbReference type="GO" id="GO:0005737">
    <property type="term" value="C:cytoplasm"/>
    <property type="evidence" value="ECO:0007669"/>
    <property type="project" value="TreeGrafter"/>
</dbReference>
<dbReference type="PANTHER" id="PTHR11846:SF0">
    <property type="entry name" value="ADENYLOSUCCINATE SYNTHETASE"/>
    <property type="match status" value="1"/>
</dbReference>
<dbReference type="PANTHER" id="PTHR11846">
    <property type="entry name" value="ADENYLOSUCCINATE SYNTHETASE"/>
    <property type="match status" value="1"/>
</dbReference>
<keyword evidence="3" id="KW-0547">Nucleotide-binding</keyword>
<name>A0A6C0IPK0_9ZZZZ</name>
<dbReference type="GO" id="GO:0005525">
    <property type="term" value="F:GTP binding"/>
    <property type="evidence" value="ECO:0007669"/>
    <property type="project" value="UniProtKB-KW"/>
</dbReference>
<evidence type="ECO:0000256" key="5">
    <source>
        <dbReference type="ARBA" id="ARBA00022842"/>
    </source>
</evidence>
<protein>
    <recommendedName>
        <fullName evidence="8">Adenylosuccinate synthase</fullName>
    </recommendedName>
</protein>
<dbReference type="SMART" id="SM00788">
    <property type="entry name" value="Adenylsucc_synt"/>
    <property type="match status" value="1"/>
</dbReference>
<evidence type="ECO:0000256" key="3">
    <source>
        <dbReference type="ARBA" id="ARBA00022741"/>
    </source>
</evidence>
<reference evidence="7" key="1">
    <citation type="journal article" date="2020" name="Nature">
        <title>Giant virus diversity and host interactions through global metagenomics.</title>
        <authorList>
            <person name="Schulz F."/>
            <person name="Roux S."/>
            <person name="Paez-Espino D."/>
            <person name="Jungbluth S."/>
            <person name="Walsh D.A."/>
            <person name="Denef V.J."/>
            <person name="McMahon K.D."/>
            <person name="Konstantinidis K.T."/>
            <person name="Eloe-Fadrosh E.A."/>
            <person name="Kyrpides N.C."/>
            <person name="Woyke T."/>
        </authorList>
    </citation>
    <scope>NUCLEOTIDE SEQUENCE</scope>
    <source>
        <strain evidence="7">GVMAG-M-3300024258-28</strain>
    </source>
</reference>
<dbReference type="HAMAP" id="MF_00011">
    <property type="entry name" value="Adenylosucc_synth"/>
    <property type="match status" value="1"/>
</dbReference>
<dbReference type="InterPro" id="IPR033128">
    <property type="entry name" value="Adenylosuccin_syn_Lys_AS"/>
</dbReference>
<keyword evidence="6" id="KW-0342">GTP-binding</keyword>
<dbReference type="PROSITE" id="PS00513">
    <property type="entry name" value="ADENYLOSUCCIN_SYN_2"/>
    <property type="match status" value="1"/>
</dbReference>
<evidence type="ECO:0000256" key="2">
    <source>
        <dbReference type="ARBA" id="ARBA00022723"/>
    </source>
</evidence>
<dbReference type="SUPFAM" id="SSF52540">
    <property type="entry name" value="P-loop containing nucleoside triphosphate hydrolases"/>
    <property type="match status" value="1"/>
</dbReference>
<keyword evidence="1" id="KW-0436">Ligase</keyword>
<evidence type="ECO:0000313" key="7">
    <source>
        <dbReference type="EMBL" id="QHT94520.1"/>
    </source>
</evidence>
<keyword evidence="2" id="KW-0479">Metal-binding</keyword>
<evidence type="ECO:0008006" key="8">
    <source>
        <dbReference type="Google" id="ProtNLM"/>
    </source>
</evidence>
<dbReference type="Pfam" id="PF00709">
    <property type="entry name" value="Adenylsucc_synt"/>
    <property type="match status" value="2"/>
</dbReference>
<keyword evidence="5" id="KW-0460">Magnesium</keyword>
<evidence type="ECO:0000256" key="1">
    <source>
        <dbReference type="ARBA" id="ARBA00022598"/>
    </source>
</evidence>
<dbReference type="GO" id="GO:0046040">
    <property type="term" value="P:IMP metabolic process"/>
    <property type="evidence" value="ECO:0007669"/>
    <property type="project" value="TreeGrafter"/>
</dbReference>
<dbReference type="GO" id="GO:0046872">
    <property type="term" value="F:metal ion binding"/>
    <property type="evidence" value="ECO:0007669"/>
    <property type="project" value="UniProtKB-KW"/>
</dbReference>
<dbReference type="InterPro" id="IPR042111">
    <property type="entry name" value="Adenylosuccinate_synth_dom3"/>
</dbReference>
<dbReference type="EMBL" id="MN740224">
    <property type="protein sequence ID" value="QHT94520.1"/>
    <property type="molecule type" value="Genomic_DNA"/>
</dbReference>
<evidence type="ECO:0000256" key="4">
    <source>
        <dbReference type="ARBA" id="ARBA00022755"/>
    </source>
</evidence>
<evidence type="ECO:0000256" key="6">
    <source>
        <dbReference type="ARBA" id="ARBA00023134"/>
    </source>
</evidence>
<dbReference type="InterPro" id="IPR042109">
    <property type="entry name" value="Adenylosuccinate_synth_dom1"/>
</dbReference>
<dbReference type="Gene3D" id="3.40.440.10">
    <property type="entry name" value="Adenylosuccinate Synthetase, subunit A, domain 1"/>
    <property type="match status" value="2"/>
</dbReference>
<dbReference type="InterPro" id="IPR042110">
    <property type="entry name" value="Adenylosuccinate_synth_dom2"/>
</dbReference>
<dbReference type="InterPro" id="IPR027417">
    <property type="entry name" value="P-loop_NTPase"/>
</dbReference>
<dbReference type="Gene3D" id="3.90.170.10">
    <property type="entry name" value="Adenylosuccinate Synthetase, subunit A, domain 3"/>
    <property type="match status" value="1"/>
</dbReference>
<keyword evidence="4" id="KW-0658">Purine biosynthesis</keyword>
<dbReference type="GO" id="GO:0044208">
    <property type="term" value="P:'de novo' AMP biosynthetic process"/>
    <property type="evidence" value="ECO:0007669"/>
    <property type="project" value="TreeGrafter"/>
</dbReference>
<proteinExistence type="inferred from homology"/>
<organism evidence="7">
    <name type="scientific">viral metagenome</name>
    <dbReference type="NCBI Taxonomy" id="1070528"/>
    <lineage>
        <taxon>unclassified sequences</taxon>
        <taxon>metagenomes</taxon>
        <taxon>organismal metagenomes</taxon>
    </lineage>
</organism>
<dbReference type="Gene3D" id="1.10.300.10">
    <property type="entry name" value="Adenylosuccinate Synthetase, subunit A, domain 2"/>
    <property type="match status" value="1"/>
</dbReference>
<dbReference type="GO" id="GO:0004019">
    <property type="term" value="F:adenylosuccinate synthase activity"/>
    <property type="evidence" value="ECO:0007669"/>
    <property type="project" value="InterPro"/>
</dbReference>
<accession>A0A6C0IPK0</accession>